<feature type="region of interest" description="Disordered" evidence="5">
    <location>
        <begin position="171"/>
        <end position="196"/>
    </location>
</feature>
<evidence type="ECO:0000256" key="4">
    <source>
        <dbReference type="PROSITE-ProRule" id="PRU00335"/>
    </source>
</evidence>
<dbReference type="SUPFAM" id="SSF48498">
    <property type="entry name" value="Tetracyclin repressor-like, C-terminal domain"/>
    <property type="match status" value="1"/>
</dbReference>
<dbReference type="PANTHER" id="PTHR30055">
    <property type="entry name" value="HTH-TYPE TRANSCRIPTIONAL REGULATOR RUTR"/>
    <property type="match status" value="1"/>
</dbReference>
<dbReference type="AlphaFoldDB" id="A0A917FVY8"/>
<dbReference type="InterPro" id="IPR001647">
    <property type="entry name" value="HTH_TetR"/>
</dbReference>
<feature type="DNA-binding region" description="H-T-H motif" evidence="4">
    <location>
        <begin position="26"/>
        <end position="45"/>
    </location>
</feature>
<keyword evidence="3" id="KW-0804">Transcription</keyword>
<evidence type="ECO:0000259" key="6">
    <source>
        <dbReference type="PROSITE" id="PS50977"/>
    </source>
</evidence>
<dbReference type="InterPro" id="IPR036271">
    <property type="entry name" value="Tet_transcr_reg_TetR-rel_C_sf"/>
</dbReference>
<name>A0A917FVY8_9NOCA</name>
<accession>A0A917FVY8</accession>
<dbReference type="RefSeq" id="WP_188544629.1">
    <property type="nucleotide sequence ID" value="NZ_BMCU01000002.1"/>
</dbReference>
<organism evidence="7 8">
    <name type="scientific">Rhodococcoides trifolii</name>
    <dbReference type="NCBI Taxonomy" id="908250"/>
    <lineage>
        <taxon>Bacteria</taxon>
        <taxon>Bacillati</taxon>
        <taxon>Actinomycetota</taxon>
        <taxon>Actinomycetes</taxon>
        <taxon>Mycobacteriales</taxon>
        <taxon>Nocardiaceae</taxon>
        <taxon>Rhodococcoides</taxon>
    </lineage>
</organism>
<evidence type="ECO:0000256" key="3">
    <source>
        <dbReference type="ARBA" id="ARBA00023163"/>
    </source>
</evidence>
<protein>
    <submittedName>
        <fullName evidence="7">TetR family transcriptional regulator</fullName>
    </submittedName>
</protein>
<reference evidence="7" key="1">
    <citation type="journal article" date="2014" name="Int. J. Syst. Evol. Microbiol.">
        <title>Complete genome sequence of Corynebacterium casei LMG S-19264T (=DSM 44701T), isolated from a smear-ripened cheese.</title>
        <authorList>
            <consortium name="US DOE Joint Genome Institute (JGI-PGF)"/>
            <person name="Walter F."/>
            <person name="Albersmeier A."/>
            <person name="Kalinowski J."/>
            <person name="Ruckert C."/>
        </authorList>
    </citation>
    <scope>NUCLEOTIDE SEQUENCE</scope>
    <source>
        <strain evidence="7">CCM 7905</strain>
    </source>
</reference>
<keyword evidence="2 4" id="KW-0238">DNA-binding</keyword>
<reference evidence="7" key="2">
    <citation type="submission" date="2020-09" db="EMBL/GenBank/DDBJ databases">
        <authorList>
            <person name="Sun Q."/>
            <person name="Sedlacek I."/>
        </authorList>
    </citation>
    <scope>NUCLEOTIDE SEQUENCE</scope>
    <source>
        <strain evidence="7">CCM 7905</strain>
    </source>
</reference>
<evidence type="ECO:0000256" key="2">
    <source>
        <dbReference type="ARBA" id="ARBA00023125"/>
    </source>
</evidence>
<dbReference type="Gene3D" id="1.10.357.10">
    <property type="entry name" value="Tetracycline Repressor, domain 2"/>
    <property type="match status" value="1"/>
</dbReference>
<keyword evidence="1" id="KW-0805">Transcription regulation</keyword>
<dbReference type="PANTHER" id="PTHR30055:SF234">
    <property type="entry name" value="HTH-TYPE TRANSCRIPTIONAL REGULATOR BETI"/>
    <property type="match status" value="1"/>
</dbReference>
<dbReference type="Proteomes" id="UP000654257">
    <property type="component" value="Unassembled WGS sequence"/>
</dbReference>
<evidence type="ECO:0000256" key="1">
    <source>
        <dbReference type="ARBA" id="ARBA00023015"/>
    </source>
</evidence>
<dbReference type="InterPro" id="IPR050109">
    <property type="entry name" value="HTH-type_TetR-like_transc_reg"/>
</dbReference>
<proteinExistence type="predicted"/>
<dbReference type="SUPFAM" id="SSF46689">
    <property type="entry name" value="Homeodomain-like"/>
    <property type="match status" value="1"/>
</dbReference>
<dbReference type="GO" id="GO:0003700">
    <property type="term" value="F:DNA-binding transcription factor activity"/>
    <property type="evidence" value="ECO:0007669"/>
    <property type="project" value="TreeGrafter"/>
</dbReference>
<feature type="domain" description="HTH tetR-type" evidence="6">
    <location>
        <begin position="3"/>
        <end position="63"/>
    </location>
</feature>
<evidence type="ECO:0000313" key="7">
    <source>
        <dbReference type="EMBL" id="GGG05784.1"/>
    </source>
</evidence>
<dbReference type="PROSITE" id="PS50977">
    <property type="entry name" value="HTH_TETR_2"/>
    <property type="match status" value="1"/>
</dbReference>
<sequence>MTTSTRDRILDALEALLLDQGLTQVTLEAVAAKAGVSKGGLLYHFPTKEAMIAGMVRRLGDRSDAQREEAAAGGTSVAEWYLQQPDTSTTEELALYRSTIAALRSVDGKPGEVQQAVTDVMRLWDEGLRAEFDDPVQAEIVRLVGDGIYLAALLDLPTTDPDLHRQVVERLLRSGSDPSDSAPRSTPDSDRRTPPA</sequence>
<evidence type="ECO:0000256" key="5">
    <source>
        <dbReference type="SAM" id="MobiDB-lite"/>
    </source>
</evidence>
<dbReference type="GO" id="GO:0000976">
    <property type="term" value="F:transcription cis-regulatory region binding"/>
    <property type="evidence" value="ECO:0007669"/>
    <property type="project" value="TreeGrafter"/>
</dbReference>
<evidence type="ECO:0000313" key="8">
    <source>
        <dbReference type="Proteomes" id="UP000654257"/>
    </source>
</evidence>
<keyword evidence="8" id="KW-1185">Reference proteome</keyword>
<gene>
    <name evidence="7" type="ORF">GCM10007304_19890</name>
</gene>
<comment type="caution">
    <text evidence="7">The sequence shown here is derived from an EMBL/GenBank/DDBJ whole genome shotgun (WGS) entry which is preliminary data.</text>
</comment>
<feature type="compositionally biased region" description="Basic and acidic residues" evidence="5">
    <location>
        <begin position="187"/>
        <end position="196"/>
    </location>
</feature>
<dbReference type="PRINTS" id="PR00455">
    <property type="entry name" value="HTHTETR"/>
</dbReference>
<dbReference type="EMBL" id="BMCU01000002">
    <property type="protein sequence ID" value="GGG05784.1"/>
    <property type="molecule type" value="Genomic_DNA"/>
</dbReference>
<feature type="compositionally biased region" description="Polar residues" evidence="5">
    <location>
        <begin position="176"/>
        <end position="186"/>
    </location>
</feature>
<dbReference type="InterPro" id="IPR041479">
    <property type="entry name" value="TetR_CgmR_C"/>
</dbReference>
<dbReference type="Pfam" id="PF17937">
    <property type="entry name" value="TetR_C_28"/>
    <property type="match status" value="1"/>
</dbReference>
<dbReference type="InterPro" id="IPR009057">
    <property type="entry name" value="Homeodomain-like_sf"/>
</dbReference>
<dbReference type="Pfam" id="PF00440">
    <property type="entry name" value="TetR_N"/>
    <property type="match status" value="1"/>
</dbReference>